<evidence type="ECO:0000313" key="2">
    <source>
        <dbReference type="EMBL" id="TPE39706.1"/>
    </source>
</evidence>
<evidence type="ECO:0000313" key="3">
    <source>
        <dbReference type="Proteomes" id="UP000316727"/>
    </source>
</evidence>
<dbReference type="InterPro" id="IPR010982">
    <property type="entry name" value="Lambda_DNA-bd_dom_sf"/>
</dbReference>
<dbReference type="Gene3D" id="1.10.260.40">
    <property type="entry name" value="lambda repressor-like DNA-binding domains"/>
    <property type="match status" value="1"/>
</dbReference>
<gene>
    <name evidence="2" type="ORF">FJM65_20690</name>
</gene>
<dbReference type="Proteomes" id="UP000316727">
    <property type="component" value="Unassembled WGS sequence"/>
</dbReference>
<keyword evidence="3" id="KW-1185">Reference proteome</keyword>
<protein>
    <submittedName>
        <fullName evidence="2">Helix-turn-helix transcriptional regulator</fullName>
    </submittedName>
</protein>
<dbReference type="RefSeq" id="WP_140624197.1">
    <property type="nucleotide sequence ID" value="NZ_VFRQ01000020.1"/>
</dbReference>
<dbReference type="EMBL" id="VFRQ01000020">
    <property type="protein sequence ID" value="TPE39706.1"/>
    <property type="molecule type" value="Genomic_DNA"/>
</dbReference>
<accession>A0A501W233</accession>
<proteinExistence type="predicted"/>
<evidence type="ECO:0000259" key="1">
    <source>
        <dbReference type="PROSITE" id="PS50943"/>
    </source>
</evidence>
<dbReference type="SUPFAM" id="SSF47413">
    <property type="entry name" value="lambda repressor-like DNA-binding domains"/>
    <property type="match status" value="1"/>
</dbReference>
<dbReference type="GO" id="GO:0003677">
    <property type="term" value="F:DNA binding"/>
    <property type="evidence" value="ECO:0007669"/>
    <property type="project" value="InterPro"/>
</dbReference>
<dbReference type="SMART" id="SM00530">
    <property type="entry name" value="HTH_XRE"/>
    <property type="match status" value="1"/>
</dbReference>
<reference evidence="2 3" key="1">
    <citation type="submission" date="2019-06" db="EMBL/GenBank/DDBJ databases">
        <title>A novel bacterium of genus Pontibacter, isolated from marine sediment.</title>
        <authorList>
            <person name="Huang H."/>
            <person name="Mo K."/>
            <person name="Hu Y."/>
        </authorList>
    </citation>
    <scope>NUCLEOTIDE SEQUENCE [LARGE SCALE GENOMIC DNA]</scope>
    <source>
        <strain evidence="2 3">HB172049</strain>
    </source>
</reference>
<dbReference type="Pfam" id="PF13560">
    <property type="entry name" value="HTH_31"/>
    <property type="match status" value="1"/>
</dbReference>
<dbReference type="OrthoDB" id="674774at2"/>
<organism evidence="2 3">
    <name type="scientific">Pontibacter mangrovi</name>
    <dbReference type="NCBI Taxonomy" id="2589816"/>
    <lineage>
        <taxon>Bacteria</taxon>
        <taxon>Pseudomonadati</taxon>
        <taxon>Bacteroidota</taxon>
        <taxon>Cytophagia</taxon>
        <taxon>Cytophagales</taxon>
        <taxon>Hymenobacteraceae</taxon>
        <taxon>Pontibacter</taxon>
    </lineage>
</organism>
<feature type="domain" description="HTH cro/C1-type" evidence="1">
    <location>
        <begin position="16"/>
        <end position="69"/>
    </location>
</feature>
<dbReference type="AlphaFoldDB" id="A0A501W233"/>
<dbReference type="PROSITE" id="PS50943">
    <property type="entry name" value="HTH_CROC1"/>
    <property type="match status" value="1"/>
</dbReference>
<name>A0A501W233_9BACT</name>
<dbReference type="InterPro" id="IPR001387">
    <property type="entry name" value="Cro/C1-type_HTH"/>
</dbReference>
<sequence length="140" mass="15512">METAVRNRPLHLGDHVRRMRTALGVKQSALANDLGTTQQNISRIEQEEDMDKATLEKIAKALGVTPEAIENFTEEGAIFNVQTLHDNSCAGNNGYFEQCNFNPIEKIVELYDALLKAEREKNDLLAQLLKEKAGTATGQA</sequence>
<dbReference type="CDD" id="cd00093">
    <property type="entry name" value="HTH_XRE"/>
    <property type="match status" value="1"/>
</dbReference>
<comment type="caution">
    <text evidence="2">The sequence shown here is derived from an EMBL/GenBank/DDBJ whole genome shotgun (WGS) entry which is preliminary data.</text>
</comment>